<feature type="domain" description="SH3b" evidence="3">
    <location>
        <begin position="676"/>
        <end position="740"/>
    </location>
</feature>
<gene>
    <name evidence="4" type="ORF">MKY91_16465</name>
</gene>
<dbReference type="PANTHER" id="PTHR34408">
    <property type="entry name" value="FAMILY PROTEIN, PUTATIVE-RELATED"/>
    <property type="match status" value="1"/>
</dbReference>
<feature type="region of interest" description="Disordered" evidence="1">
    <location>
        <begin position="896"/>
        <end position="924"/>
    </location>
</feature>
<evidence type="ECO:0000256" key="1">
    <source>
        <dbReference type="SAM" id="MobiDB-lite"/>
    </source>
</evidence>
<sequence length="979" mass="104765">MRFINIRHVVTGTSPIVLAFMMSSVPFQSALANSTYKVTQYDLDFNNVVEKQVKANAQTDKNYDVYIHSDGVNLDAGGKSGTSKGAWNVRGGASSQSWKVGQTSSGQKLTILGSKKANDGSTWYQIKYDRTWKNASPQDVAHYLNPNNVKPGTSSFYQFLNLSETANLSAQSINNQLLNGKGSLSGQGQAFIDAARTNGVNEIYLVSHALLETGNGTSTLAKGISYNGKTVYNMYGIGAYDGNAEQAGAAYAYNQGWFTKESAIIGGAKFVGNNYISKGQNTLYKMRWNPDAPATHQYATDIGWAEKQTSRMASMYNLVDDYTLHYDIPQYKNQPGTAPDYTKIDDDQKKDGTPGTTTANLNVRSEPSTSGNQLTLLPNGTKLTIISKKDGWYQIHANGIDGWVSAEFVKVNAESQPSTPKPGNDQADPGKQTVIGSGTTTARLNLRSSNKIEATNIITTLDQNQKVDVLEKNGSWLKVSAAGKTGWVSAQYVKTTDTGTAKPSTPNQDVKPGDKVISTGTTTARLNLRSSNKIDSKNIVTTLNNNQKVDILEKSGSWLKVNAAGKTGWVSAQYVKTTDTGTAKPSTPNQDTKPGDKVISTGTTTARLNLRSSNKIDLKNIVTTLNNNQKVDILEKSGSWLKVNAAGKTGWVSAQYVKTNSSSSTPSKPASPSVEKATGTGTTTARLNLRSSAKVSPNNLVTTLNNNQKVDILEKSGSWLKVNAAGKTGWVSAQYVKTNSSSSTSKPASPSVEKATGTGTTTARLNLRSSAKVAPNNLVTTLNNNQKVDILEKSGSWLKVNAAGKTGWVSAQYVKTGSTSSTPSKPASPSVEKATGTGTTTARLNLRSSAKVAPNNLVTTLNNNQKVDILEKSGSWLKVNAAGKTGWVSAQYVKTGSTSSAPSAPKQEAKQETKAMTSKSGTTTDRLNLRSSAKVASDNFIITLAKNAKVEILEKKGDWYQVKADGKTGWVSAEFIKEN</sequence>
<evidence type="ECO:0000256" key="2">
    <source>
        <dbReference type="SAM" id="SignalP"/>
    </source>
</evidence>
<feature type="chain" id="PRO_5046749163" evidence="2">
    <location>
        <begin position="33"/>
        <end position="979"/>
    </location>
</feature>
<accession>A0ABU9VNH7</accession>
<dbReference type="Proteomes" id="UP001418796">
    <property type="component" value="Unassembled WGS sequence"/>
</dbReference>
<feature type="region of interest" description="Disordered" evidence="1">
    <location>
        <begin position="659"/>
        <end position="683"/>
    </location>
</feature>
<feature type="domain" description="SH3b" evidence="3">
    <location>
        <begin position="833"/>
        <end position="897"/>
    </location>
</feature>
<feature type="domain" description="SH3b" evidence="3">
    <location>
        <begin position="429"/>
        <end position="497"/>
    </location>
</feature>
<feature type="signal peptide" evidence="2">
    <location>
        <begin position="1"/>
        <end position="32"/>
    </location>
</feature>
<protein>
    <submittedName>
        <fullName evidence="4">SH3 domain-containing protein</fullName>
    </submittedName>
</protein>
<feature type="domain" description="SH3b" evidence="3">
    <location>
        <begin position="595"/>
        <end position="661"/>
    </location>
</feature>
<dbReference type="SUPFAM" id="SSF50044">
    <property type="entry name" value="SH3-domain"/>
    <property type="match status" value="4"/>
</dbReference>
<feature type="domain" description="SH3b" evidence="3">
    <location>
        <begin position="349"/>
        <end position="413"/>
    </location>
</feature>
<evidence type="ECO:0000313" key="4">
    <source>
        <dbReference type="EMBL" id="MEN0644748.1"/>
    </source>
</evidence>
<name>A0ABU9VNH7_9BACI</name>
<dbReference type="Pfam" id="PF08239">
    <property type="entry name" value="SH3_3"/>
    <property type="match status" value="8"/>
</dbReference>
<comment type="caution">
    <text evidence="4">The sequence shown here is derived from an EMBL/GenBank/DDBJ whole genome shotgun (WGS) entry which is preliminary data.</text>
</comment>
<dbReference type="InterPro" id="IPR003646">
    <property type="entry name" value="SH3-like_bac-type"/>
</dbReference>
<dbReference type="InterPro" id="IPR002901">
    <property type="entry name" value="MGlyc_endo_b_GlcNAc-like_dom"/>
</dbReference>
<dbReference type="SMART" id="SM00287">
    <property type="entry name" value="SH3b"/>
    <property type="match status" value="9"/>
</dbReference>
<keyword evidence="2" id="KW-0732">Signal</keyword>
<dbReference type="PANTHER" id="PTHR34408:SF1">
    <property type="entry name" value="GLYCOSYL HYDROLASE FAMILY 19 DOMAIN-CONTAINING PROTEIN HI_1415"/>
    <property type="match status" value="1"/>
</dbReference>
<feature type="compositionally biased region" description="Low complexity" evidence="1">
    <location>
        <begin position="739"/>
        <end position="751"/>
    </location>
</feature>
<feature type="region of interest" description="Disordered" evidence="1">
    <location>
        <begin position="816"/>
        <end position="840"/>
    </location>
</feature>
<reference evidence="4 5" key="1">
    <citation type="submission" date="2024-03" db="EMBL/GenBank/DDBJ databases">
        <title>Bacilli Hybrid Assemblies.</title>
        <authorList>
            <person name="Kovac J."/>
        </authorList>
    </citation>
    <scope>NUCLEOTIDE SEQUENCE [LARGE SCALE GENOMIC DNA]</scope>
    <source>
        <strain evidence="4 5">FSL R7-0666</strain>
    </source>
</reference>
<dbReference type="Pfam" id="PF01832">
    <property type="entry name" value="Glucosaminidase"/>
    <property type="match status" value="1"/>
</dbReference>
<feature type="domain" description="SH3b" evidence="3">
    <location>
        <begin position="513"/>
        <end position="579"/>
    </location>
</feature>
<dbReference type="EMBL" id="JBCITK010000001">
    <property type="protein sequence ID" value="MEN0644748.1"/>
    <property type="molecule type" value="Genomic_DNA"/>
</dbReference>
<feature type="compositionally biased region" description="Polar residues" evidence="1">
    <location>
        <begin position="914"/>
        <end position="924"/>
    </location>
</feature>
<feature type="domain" description="SH3b" evidence="3">
    <location>
        <begin position="915"/>
        <end position="979"/>
    </location>
</feature>
<dbReference type="InterPro" id="IPR052354">
    <property type="entry name" value="Cell_Wall_Dynamics_Protein"/>
</dbReference>
<organism evidence="4 5">
    <name type="scientific">Alkalicoccobacillus gibsonii</name>
    <dbReference type="NCBI Taxonomy" id="79881"/>
    <lineage>
        <taxon>Bacteria</taxon>
        <taxon>Bacillati</taxon>
        <taxon>Bacillota</taxon>
        <taxon>Bacilli</taxon>
        <taxon>Bacillales</taxon>
        <taxon>Bacillaceae</taxon>
        <taxon>Alkalicoccobacillus</taxon>
    </lineage>
</organism>
<evidence type="ECO:0000313" key="5">
    <source>
        <dbReference type="Proteomes" id="UP001418796"/>
    </source>
</evidence>
<feature type="compositionally biased region" description="Low complexity" evidence="1">
    <location>
        <begin position="816"/>
        <end position="830"/>
    </location>
</feature>
<keyword evidence="5" id="KW-1185">Reference proteome</keyword>
<dbReference type="PROSITE" id="PS51781">
    <property type="entry name" value="SH3B"/>
    <property type="match status" value="8"/>
</dbReference>
<feature type="domain" description="SH3b" evidence="3">
    <location>
        <begin position="754"/>
        <end position="818"/>
    </location>
</feature>
<feature type="region of interest" description="Disordered" evidence="1">
    <location>
        <begin position="335"/>
        <end position="373"/>
    </location>
</feature>
<evidence type="ECO:0000259" key="3">
    <source>
        <dbReference type="PROSITE" id="PS51781"/>
    </source>
</evidence>
<proteinExistence type="predicted"/>
<dbReference type="InterPro" id="IPR036028">
    <property type="entry name" value="SH3-like_dom_sf"/>
</dbReference>
<dbReference type="RefSeq" id="WP_343131373.1">
    <property type="nucleotide sequence ID" value="NZ_JBCITK010000001.1"/>
</dbReference>
<feature type="compositionally biased region" description="Low complexity" evidence="1">
    <location>
        <begin position="661"/>
        <end position="673"/>
    </location>
</feature>
<dbReference type="Gene3D" id="1.10.530.10">
    <property type="match status" value="1"/>
</dbReference>
<dbReference type="SMART" id="SM00047">
    <property type="entry name" value="LYZ2"/>
    <property type="match status" value="1"/>
</dbReference>
<feature type="region of interest" description="Disordered" evidence="1">
    <location>
        <begin position="739"/>
        <end position="761"/>
    </location>
</feature>
<feature type="compositionally biased region" description="Basic and acidic residues" evidence="1">
    <location>
        <begin position="342"/>
        <end position="352"/>
    </location>
</feature>
<dbReference type="Gene3D" id="2.30.30.40">
    <property type="entry name" value="SH3 Domains"/>
    <property type="match status" value="9"/>
</dbReference>
<feature type="compositionally biased region" description="Polar residues" evidence="1">
    <location>
        <begin position="354"/>
        <end position="373"/>
    </location>
</feature>
<feature type="region of interest" description="Disordered" evidence="1">
    <location>
        <begin position="413"/>
        <end position="436"/>
    </location>
</feature>